<evidence type="ECO:0000256" key="2">
    <source>
        <dbReference type="SAM" id="SignalP"/>
    </source>
</evidence>
<accession>A0A537LNK4</accession>
<feature type="transmembrane region" description="Helical" evidence="1">
    <location>
        <begin position="392"/>
        <end position="411"/>
    </location>
</feature>
<evidence type="ECO:0000256" key="1">
    <source>
        <dbReference type="SAM" id="Phobius"/>
    </source>
</evidence>
<reference evidence="3 4" key="1">
    <citation type="journal article" date="2019" name="Nat. Microbiol.">
        <title>Mediterranean grassland soil C-N compound turnover is dependent on rainfall and depth, and is mediated by genomically divergent microorganisms.</title>
        <authorList>
            <person name="Diamond S."/>
            <person name="Andeer P.F."/>
            <person name="Li Z."/>
            <person name="Crits-Christoph A."/>
            <person name="Burstein D."/>
            <person name="Anantharaman K."/>
            <person name="Lane K.R."/>
            <person name="Thomas B.C."/>
            <person name="Pan C."/>
            <person name="Northen T.R."/>
            <person name="Banfield J.F."/>
        </authorList>
    </citation>
    <scope>NUCLEOTIDE SEQUENCE [LARGE SCALE GENOMIC DNA]</scope>
    <source>
        <strain evidence="3">NP_2</strain>
    </source>
</reference>
<keyword evidence="1" id="KW-0812">Transmembrane</keyword>
<dbReference type="AlphaFoldDB" id="A0A537LNK4"/>
<keyword evidence="1" id="KW-0472">Membrane</keyword>
<evidence type="ECO:0008006" key="5">
    <source>
        <dbReference type="Google" id="ProtNLM"/>
    </source>
</evidence>
<organism evidence="3 4">
    <name type="scientific">Candidatus Segetimicrobium genomatis</name>
    <dbReference type="NCBI Taxonomy" id="2569760"/>
    <lineage>
        <taxon>Bacteria</taxon>
        <taxon>Bacillati</taxon>
        <taxon>Candidatus Sysuimicrobiota</taxon>
        <taxon>Candidatus Sysuimicrobiia</taxon>
        <taxon>Candidatus Sysuimicrobiales</taxon>
        <taxon>Candidatus Segetimicrobiaceae</taxon>
        <taxon>Candidatus Segetimicrobium</taxon>
    </lineage>
</organism>
<sequence length="426" mass="46956">MNRAVTTLVLVLLAAGIARAQVPVKERQFVYGINAFAWEGYAGSLSARPAHTIYVLAGHRSIVSARETLVYFWPITGEYRADWSGLNASVAGALEVFQAGRAVTVLPRQSYVIQYPNGPDSGPAVLYVGEEAEHRYRAFLEARDRYRDATAQYLEARRRYLEALDKAAAARQRGVTATLPPAPDEPEPFQLFSSEVHDGFLINLPAGRYTVRVRAPDGQIVEGSQRSLVAFSHRREAVGFTIVPQTRWTVPERADEPASTIYARQDQVLYFQPFAAREYNDLAYAHLTNPQSAEGRSDGWRWEYTQSLGGSRLQVTGASGAETITSRPYRVEQKTGEALGYEVIERQAGQTADFTGFKIQVVGTMQVALLDASGRPVPGSKRIVRVPHLGPAWPLGIVPLLPLTLGAAIVARRREQLGRTPPPREG</sequence>
<evidence type="ECO:0000313" key="4">
    <source>
        <dbReference type="Proteomes" id="UP000318661"/>
    </source>
</evidence>
<feature type="signal peptide" evidence="2">
    <location>
        <begin position="1"/>
        <end position="20"/>
    </location>
</feature>
<dbReference type="Proteomes" id="UP000318661">
    <property type="component" value="Unassembled WGS sequence"/>
</dbReference>
<proteinExistence type="predicted"/>
<comment type="caution">
    <text evidence="3">The sequence shown here is derived from an EMBL/GenBank/DDBJ whole genome shotgun (WGS) entry which is preliminary data.</text>
</comment>
<keyword evidence="1" id="KW-1133">Transmembrane helix</keyword>
<dbReference type="EMBL" id="VBAJ01000050">
    <property type="protein sequence ID" value="TMJ09586.1"/>
    <property type="molecule type" value="Genomic_DNA"/>
</dbReference>
<evidence type="ECO:0000313" key="3">
    <source>
        <dbReference type="EMBL" id="TMJ09586.1"/>
    </source>
</evidence>
<protein>
    <recommendedName>
        <fullName evidence="5">DUF3068 domain-containing protein</fullName>
    </recommendedName>
</protein>
<feature type="chain" id="PRO_5022133337" description="DUF3068 domain-containing protein" evidence="2">
    <location>
        <begin position="21"/>
        <end position="426"/>
    </location>
</feature>
<name>A0A537LNK4_9BACT</name>
<gene>
    <name evidence="3" type="ORF">E6G99_02470</name>
</gene>
<keyword evidence="2" id="KW-0732">Signal</keyword>